<feature type="domain" description="G-protein coupled receptors family 1 profile" evidence="11">
    <location>
        <begin position="38"/>
        <end position="379"/>
    </location>
</feature>
<dbReference type="Pfam" id="PF00001">
    <property type="entry name" value="7tm_1"/>
    <property type="match status" value="1"/>
</dbReference>
<dbReference type="HOGENOM" id="CLU_511171_0_0_1"/>
<dbReference type="Gene3D" id="1.20.1070.10">
    <property type="entry name" value="Rhodopsin 7-helix transmembrane proteins"/>
    <property type="match status" value="1"/>
</dbReference>
<feature type="transmembrane region" description="Helical" evidence="10">
    <location>
        <begin position="137"/>
        <end position="162"/>
    </location>
</feature>
<dbReference type="InterPro" id="IPR017452">
    <property type="entry name" value="GPCR_Rhodpsn_7TM"/>
</dbReference>
<keyword evidence="4 10" id="KW-1133">Transmembrane helix</keyword>
<evidence type="ECO:0000313" key="12">
    <source>
        <dbReference type="EMBL" id="EKC25374.1"/>
    </source>
</evidence>
<evidence type="ECO:0000256" key="10">
    <source>
        <dbReference type="SAM" id="Phobius"/>
    </source>
</evidence>
<evidence type="ECO:0000256" key="4">
    <source>
        <dbReference type="ARBA" id="ARBA00022989"/>
    </source>
</evidence>
<dbReference type="PROSITE" id="PS50262">
    <property type="entry name" value="G_PROTEIN_RECEP_F1_2"/>
    <property type="match status" value="1"/>
</dbReference>
<dbReference type="SUPFAM" id="SSF81321">
    <property type="entry name" value="Family A G protein-coupled receptor-like"/>
    <property type="match status" value="1"/>
</dbReference>
<keyword evidence="7" id="KW-0675">Receptor</keyword>
<keyword evidence="2" id="KW-1003">Cell membrane</keyword>
<proteinExistence type="predicted"/>
<evidence type="ECO:0000256" key="3">
    <source>
        <dbReference type="ARBA" id="ARBA00022692"/>
    </source>
</evidence>
<sequence length="533" mass="59847">MALIESFGDTLTLWLRSKVIPYILFGTCIVVIITSCVLNIFMIFMLKRRKLIALPTNRFLLQLIVIDFLACGFVLVPICVTALANSWILSNPLCYFHAVISTWLLLVSFGLVSLCFIERVTKQKTPKIHQKLFDTNVGVTLISGFVWAIDLGIALLPVFDIASIAYDEYQASCVVSYSKSKILAPLMFALTFVLPFLVFIVCCIILFSHHRNKAKQKQDDMIEMLKPVQEQNTVLASPPASERSTLSTTGIVPAVEETPRNVSARRDTLAEMTMSEQETENNRRRYWKKIRKSTKHRPSRLQSVVSAVQNYDLLSDDHRDEDHHLAVTYMIVYSFLTICWLPYLSLALANAFSDSVWQGWYSLTLIFSVLSFIAKPIIYLAHNRHFRQNSKMALPSNVATKVERIRNSISSAVNRLDRAVFVSPRADKTIVTTIAVNKTAKAWMKTVKKPDATPIIQEEGEGENTCGSSSRAEELEPDQNDITNDDNVHPNCASMITGSNGNLEYVPSLPGPSTTFRKSASPIPALQLMQPDD</sequence>
<dbReference type="InterPro" id="IPR000276">
    <property type="entry name" value="GPCR_Rhodpsn"/>
</dbReference>
<name>K1Q1Z1_MAGGI</name>
<feature type="region of interest" description="Disordered" evidence="9">
    <location>
        <begin position="453"/>
        <end position="533"/>
    </location>
</feature>
<evidence type="ECO:0000256" key="6">
    <source>
        <dbReference type="ARBA" id="ARBA00023136"/>
    </source>
</evidence>
<evidence type="ECO:0000256" key="5">
    <source>
        <dbReference type="ARBA" id="ARBA00023040"/>
    </source>
</evidence>
<feature type="transmembrane region" description="Helical" evidence="10">
    <location>
        <begin position="59"/>
        <end position="83"/>
    </location>
</feature>
<keyword evidence="6 10" id="KW-0472">Membrane</keyword>
<feature type="transmembrane region" description="Helical" evidence="10">
    <location>
        <begin position="20"/>
        <end position="47"/>
    </location>
</feature>
<evidence type="ECO:0000256" key="1">
    <source>
        <dbReference type="ARBA" id="ARBA00004651"/>
    </source>
</evidence>
<dbReference type="AlphaFoldDB" id="K1Q1Z1"/>
<keyword evidence="8" id="KW-0807">Transducer</keyword>
<dbReference type="GO" id="GO:0005886">
    <property type="term" value="C:plasma membrane"/>
    <property type="evidence" value="ECO:0007669"/>
    <property type="project" value="UniProtKB-SubCell"/>
</dbReference>
<keyword evidence="5" id="KW-0297">G-protein coupled receptor</keyword>
<evidence type="ECO:0000256" key="9">
    <source>
        <dbReference type="SAM" id="MobiDB-lite"/>
    </source>
</evidence>
<protein>
    <recommendedName>
        <fullName evidence="11">G-protein coupled receptors family 1 profile domain-containing protein</fullName>
    </recommendedName>
</protein>
<dbReference type="GO" id="GO:0004930">
    <property type="term" value="F:G protein-coupled receptor activity"/>
    <property type="evidence" value="ECO:0007669"/>
    <property type="project" value="UniProtKB-KW"/>
</dbReference>
<keyword evidence="3 10" id="KW-0812">Transmembrane</keyword>
<dbReference type="InParanoid" id="K1Q1Z1"/>
<reference evidence="12" key="1">
    <citation type="journal article" date="2012" name="Nature">
        <title>The oyster genome reveals stress adaptation and complexity of shell formation.</title>
        <authorList>
            <person name="Zhang G."/>
            <person name="Fang X."/>
            <person name="Guo X."/>
            <person name="Li L."/>
            <person name="Luo R."/>
            <person name="Xu F."/>
            <person name="Yang P."/>
            <person name="Zhang L."/>
            <person name="Wang X."/>
            <person name="Qi H."/>
            <person name="Xiong Z."/>
            <person name="Que H."/>
            <person name="Xie Y."/>
            <person name="Holland P.W."/>
            <person name="Paps J."/>
            <person name="Zhu Y."/>
            <person name="Wu F."/>
            <person name="Chen Y."/>
            <person name="Wang J."/>
            <person name="Peng C."/>
            <person name="Meng J."/>
            <person name="Yang L."/>
            <person name="Liu J."/>
            <person name="Wen B."/>
            <person name="Zhang N."/>
            <person name="Huang Z."/>
            <person name="Zhu Q."/>
            <person name="Feng Y."/>
            <person name="Mount A."/>
            <person name="Hedgecock D."/>
            <person name="Xu Z."/>
            <person name="Liu Y."/>
            <person name="Domazet-Loso T."/>
            <person name="Du Y."/>
            <person name="Sun X."/>
            <person name="Zhang S."/>
            <person name="Liu B."/>
            <person name="Cheng P."/>
            <person name="Jiang X."/>
            <person name="Li J."/>
            <person name="Fan D."/>
            <person name="Wang W."/>
            <person name="Fu W."/>
            <person name="Wang T."/>
            <person name="Wang B."/>
            <person name="Zhang J."/>
            <person name="Peng Z."/>
            <person name="Li Y."/>
            <person name="Li N."/>
            <person name="Wang J."/>
            <person name="Chen M."/>
            <person name="He Y."/>
            <person name="Tan F."/>
            <person name="Song X."/>
            <person name="Zheng Q."/>
            <person name="Huang R."/>
            <person name="Yang H."/>
            <person name="Du X."/>
            <person name="Chen L."/>
            <person name="Yang M."/>
            <person name="Gaffney P.M."/>
            <person name="Wang S."/>
            <person name="Luo L."/>
            <person name="She Z."/>
            <person name="Ming Y."/>
            <person name="Huang W."/>
            <person name="Zhang S."/>
            <person name="Huang B."/>
            <person name="Zhang Y."/>
            <person name="Qu T."/>
            <person name="Ni P."/>
            <person name="Miao G."/>
            <person name="Wang J."/>
            <person name="Wang Q."/>
            <person name="Steinberg C.E."/>
            <person name="Wang H."/>
            <person name="Li N."/>
            <person name="Qian L."/>
            <person name="Zhang G."/>
            <person name="Li Y."/>
            <person name="Yang H."/>
            <person name="Liu X."/>
            <person name="Wang J."/>
            <person name="Yin Y."/>
            <person name="Wang J."/>
        </authorList>
    </citation>
    <scope>NUCLEOTIDE SEQUENCE [LARGE SCALE GENOMIC DNA]</scope>
    <source>
        <strain evidence="12">05x7-T-G4-1.051#20</strain>
    </source>
</reference>
<feature type="transmembrane region" description="Helical" evidence="10">
    <location>
        <begin position="95"/>
        <end position="117"/>
    </location>
</feature>
<evidence type="ECO:0000256" key="2">
    <source>
        <dbReference type="ARBA" id="ARBA00022475"/>
    </source>
</evidence>
<evidence type="ECO:0000256" key="7">
    <source>
        <dbReference type="ARBA" id="ARBA00023170"/>
    </source>
</evidence>
<accession>K1Q1Z1</accession>
<dbReference type="EMBL" id="JH818931">
    <property type="protein sequence ID" value="EKC25374.1"/>
    <property type="molecule type" value="Genomic_DNA"/>
</dbReference>
<gene>
    <name evidence="12" type="ORF">CGI_10005342</name>
</gene>
<organism evidence="12">
    <name type="scientific">Magallana gigas</name>
    <name type="common">Pacific oyster</name>
    <name type="synonym">Crassostrea gigas</name>
    <dbReference type="NCBI Taxonomy" id="29159"/>
    <lineage>
        <taxon>Eukaryota</taxon>
        <taxon>Metazoa</taxon>
        <taxon>Spiralia</taxon>
        <taxon>Lophotrochozoa</taxon>
        <taxon>Mollusca</taxon>
        <taxon>Bivalvia</taxon>
        <taxon>Autobranchia</taxon>
        <taxon>Pteriomorphia</taxon>
        <taxon>Ostreida</taxon>
        <taxon>Ostreoidea</taxon>
        <taxon>Ostreidae</taxon>
        <taxon>Magallana</taxon>
    </lineage>
</organism>
<comment type="subcellular location">
    <subcellularLocation>
        <location evidence="1">Cell membrane</location>
        <topology evidence="1">Multi-pass membrane protein</topology>
    </subcellularLocation>
</comment>
<feature type="transmembrane region" description="Helical" evidence="10">
    <location>
        <begin position="360"/>
        <end position="381"/>
    </location>
</feature>
<evidence type="ECO:0000256" key="8">
    <source>
        <dbReference type="ARBA" id="ARBA00023224"/>
    </source>
</evidence>
<dbReference type="PANTHER" id="PTHR22752">
    <property type="entry name" value="G PROTEIN-COUPLED RECEPTOR"/>
    <property type="match status" value="1"/>
</dbReference>
<dbReference type="PRINTS" id="PR00237">
    <property type="entry name" value="GPCRRHODOPSN"/>
</dbReference>
<evidence type="ECO:0000259" key="11">
    <source>
        <dbReference type="PROSITE" id="PS50262"/>
    </source>
</evidence>
<feature type="transmembrane region" description="Helical" evidence="10">
    <location>
        <begin position="182"/>
        <end position="207"/>
    </location>
</feature>
<feature type="transmembrane region" description="Helical" evidence="10">
    <location>
        <begin position="326"/>
        <end position="348"/>
    </location>
</feature>